<dbReference type="AlphaFoldDB" id="A0A915DCH6"/>
<keyword evidence="1" id="KW-1185">Reference proteome</keyword>
<accession>A0A915DCH6</accession>
<evidence type="ECO:0000313" key="2">
    <source>
        <dbReference type="WBParaSite" id="jg17976"/>
    </source>
</evidence>
<proteinExistence type="predicted"/>
<organism evidence="1 2">
    <name type="scientific">Ditylenchus dipsaci</name>
    <dbReference type="NCBI Taxonomy" id="166011"/>
    <lineage>
        <taxon>Eukaryota</taxon>
        <taxon>Metazoa</taxon>
        <taxon>Ecdysozoa</taxon>
        <taxon>Nematoda</taxon>
        <taxon>Chromadorea</taxon>
        <taxon>Rhabditida</taxon>
        <taxon>Tylenchina</taxon>
        <taxon>Tylenchomorpha</taxon>
        <taxon>Sphaerularioidea</taxon>
        <taxon>Anguinidae</taxon>
        <taxon>Anguininae</taxon>
        <taxon>Ditylenchus</taxon>
    </lineage>
</organism>
<dbReference type="WBParaSite" id="jg17976">
    <property type="protein sequence ID" value="jg17976"/>
    <property type="gene ID" value="jg17976"/>
</dbReference>
<evidence type="ECO:0000313" key="1">
    <source>
        <dbReference type="Proteomes" id="UP000887574"/>
    </source>
</evidence>
<sequence>MEPSEKLRIYDECEAKAKDWSCEELQAKLKALGRDCIVDKNNFDTKVETYAELLIIQKMESICGPLPVEEEGCYTGKDQPGPKPEDCRPNISFVEYYKELQEMFPYIEKIQTIMWKENLLLIYRN</sequence>
<protein>
    <submittedName>
        <fullName evidence="2">Uncharacterized protein</fullName>
    </submittedName>
</protein>
<name>A0A915DCH6_9BILA</name>
<dbReference type="Proteomes" id="UP000887574">
    <property type="component" value="Unplaced"/>
</dbReference>
<reference evidence="2" key="1">
    <citation type="submission" date="2022-11" db="UniProtKB">
        <authorList>
            <consortium name="WormBaseParasite"/>
        </authorList>
    </citation>
    <scope>IDENTIFICATION</scope>
</reference>